<name>A0AA88CXG1_FICCA</name>
<dbReference type="InterPro" id="IPR050804">
    <property type="entry name" value="MCC"/>
</dbReference>
<keyword evidence="1" id="KW-0175">Coiled coil</keyword>
<organism evidence="3 4">
    <name type="scientific">Ficus carica</name>
    <name type="common">Common fig</name>
    <dbReference type="NCBI Taxonomy" id="3494"/>
    <lineage>
        <taxon>Eukaryota</taxon>
        <taxon>Viridiplantae</taxon>
        <taxon>Streptophyta</taxon>
        <taxon>Embryophyta</taxon>
        <taxon>Tracheophyta</taxon>
        <taxon>Spermatophyta</taxon>
        <taxon>Magnoliopsida</taxon>
        <taxon>eudicotyledons</taxon>
        <taxon>Gunneridae</taxon>
        <taxon>Pentapetalae</taxon>
        <taxon>rosids</taxon>
        <taxon>fabids</taxon>
        <taxon>Rosales</taxon>
        <taxon>Moraceae</taxon>
        <taxon>Ficeae</taxon>
        <taxon>Ficus</taxon>
    </lineage>
</organism>
<dbReference type="Pfam" id="PF22486">
    <property type="entry name" value="MATH_2"/>
    <property type="match status" value="1"/>
</dbReference>
<dbReference type="InterPro" id="IPR002083">
    <property type="entry name" value="MATH/TRAF_dom"/>
</dbReference>
<dbReference type="PANTHER" id="PTHR46236">
    <property type="entry name" value="TRAF-LIKE SUPERFAMILY PROTEIN"/>
    <property type="match status" value="1"/>
</dbReference>
<dbReference type="Proteomes" id="UP001187192">
    <property type="component" value="Unassembled WGS sequence"/>
</dbReference>
<proteinExistence type="predicted"/>
<evidence type="ECO:0000313" key="4">
    <source>
        <dbReference type="Proteomes" id="UP001187192"/>
    </source>
</evidence>
<keyword evidence="4" id="KW-1185">Reference proteome</keyword>
<dbReference type="EMBL" id="BTGU01003577">
    <property type="protein sequence ID" value="GMN34226.1"/>
    <property type="molecule type" value="Genomic_DNA"/>
</dbReference>
<reference evidence="3" key="1">
    <citation type="submission" date="2023-07" db="EMBL/GenBank/DDBJ databases">
        <title>draft genome sequence of fig (Ficus carica).</title>
        <authorList>
            <person name="Takahashi T."/>
            <person name="Nishimura K."/>
        </authorList>
    </citation>
    <scope>NUCLEOTIDE SEQUENCE</scope>
</reference>
<dbReference type="PANTHER" id="PTHR46236:SF35">
    <property type="entry name" value="MATH DOMAIN-CONTAINING PROTEIN"/>
    <property type="match status" value="1"/>
</dbReference>
<dbReference type="PROSITE" id="PS50144">
    <property type="entry name" value="MATH"/>
    <property type="match status" value="1"/>
</dbReference>
<protein>
    <recommendedName>
        <fullName evidence="2">MATH domain-containing protein</fullName>
    </recommendedName>
</protein>
<evidence type="ECO:0000259" key="2">
    <source>
        <dbReference type="PROSITE" id="PS50144"/>
    </source>
</evidence>
<accession>A0AA88CXG1</accession>
<evidence type="ECO:0000256" key="1">
    <source>
        <dbReference type="ARBA" id="ARBA00023054"/>
    </source>
</evidence>
<sequence>MYLDVADAKTLPSGWSKYAQFSLSIIDQTCGLYSVRKETQHVFNAKERDWGFTSFISLTKLHSFAGGFILQDKCIVEAKVTLKGVDKQELKRREEAEECPDTVIKGGELNYALGDFLFEKCDPDCHRSRRSR</sequence>
<dbReference type="AlphaFoldDB" id="A0AA88CXG1"/>
<dbReference type="Gene3D" id="2.60.210.10">
    <property type="entry name" value="Apoptosis, Tumor Necrosis Factor Receptor Associated Protein 2, Chain A"/>
    <property type="match status" value="1"/>
</dbReference>
<dbReference type="SUPFAM" id="SSF49599">
    <property type="entry name" value="TRAF domain-like"/>
    <property type="match status" value="1"/>
</dbReference>
<feature type="domain" description="MATH" evidence="2">
    <location>
        <begin position="1"/>
        <end position="80"/>
    </location>
</feature>
<evidence type="ECO:0000313" key="3">
    <source>
        <dbReference type="EMBL" id="GMN34226.1"/>
    </source>
</evidence>
<comment type="caution">
    <text evidence="3">The sequence shown here is derived from an EMBL/GenBank/DDBJ whole genome shotgun (WGS) entry which is preliminary data.</text>
</comment>
<dbReference type="CDD" id="cd00121">
    <property type="entry name" value="MATH"/>
    <property type="match status" value="1"/>
</dbReference>
<gene>
    <name evidence="3" type="ORF">TIFTF001_044884</name>
</gene>
<dbReference type="InterPro" id="IPR008974">
    <property type="entry name" value="TRAF-like"/>
</dbReference>